<feature type="transmembrane region" description="Helical" evidence="6">
    <location>
        <begin position="44"/>
        <end position="66"/>
    </location>
</feature>
<feature type="transmembrane region" description="Helical" evidence="6">
    <location>
        <begin position="348"/>
        <end position="370"/>
    </location>
</feature>
<evidence type="ECO:0000256" key="2">
    <source>
        <dbReference type="ARBA" id="ARBA00022475"/>
    </source>
</evidence>
<dbReference type="RefSeq" id="WP_219082505.1">
    <property type="nucleotide sequence ID" value="NZ_JAHBBD010000021.1"/>
</dbReference>
<keyword evidence="9" id="KW-1185">Reference proteome</keyword>
<dbReference type="Pfam" id="PF07690">
    <property type="entry name" value="MFS_1"/>
    <property type="match status" value="1"/>
</dbReference>
<dbReference type="InterPro" id="IPR011701">
    <property type="entry name" value="MFS"/>
</dbReference>
<reference evidence="8 9" key="1">
    <citation type="submission" date="2021-05" db="EMBL/GenBank/DDBJ databases">
        <title>Phylogenetic classification of ten novel species belonging to the genus Bifidobacterium comprising B. colchicus sp. nov., B. abeli sp. nov., B. bicoloris sp. nov., B. guerezis sp. nov., B. rosaliae sp. nov., B. santillanensis sp. nov., B. argentati sp. nov., B. amazzoni sp. nov., B. pluviali sp. nov., and B. pinnaculum sp. nov.</title>
        <authorList>
            <person name="Lugli G.A."/>
            <person name="Ruiz Garcia L."/>
            <person name="Margolles A."/>
            <person name="Ventura M."/>
        </authorList>
    </citation>
    <scope>NUCLEOTIDE SEQUENCE [LARGE SCALE GENOMIC DNA]</scope>
    <source>
        <strain evidence="8 9">6T3</strain>
    </source>
</reference>
<keyword evidence="3 6" id="KW-0812">Transmembrane</keyword>
<dbReference type="CDD" id="cd06173">
    <property type="entry name" value="MFS_MefA_like"/>
    <property type="match status" value="1"/>
</dbReference>
<protein>
    <submittedName>
        <fullName evidence="8">MFS transporter</fullName>
    </submittedName>
</protein>
<keyword evidence="4 6" id="KW-1133">Transmembrane helix</keyword>
<gene>
    <name evidence="8" type="ORF">KIH73_08495</name>
</gene>
<feature type="transmembrane region" description="Helical" evidence="6">
    <location>
        <begin position="223"/>
        <end position="245"/>
    </location>
</feature>
<dbReference type="InterPro" id="IPR020846">
    <property type="entry name" value="MFS_dom"/>
</dbReference>
<evidence type="ECO:0000256" key="1">
    <source>
        <dbReference type="ARBA" id="ARBA00004651"/>
    </source>
</evidence>
<feature type="transmembrane region" description="Helical" evidence="6">
    <location>
        <begin position="14"/>
        <end position="38"/>
    </location>
</feature>
<dbReference type="PANTHER" id="PTHR23513">
    <property type="entry name" value="INTEGRAL MEMBRANE EFFLUX PROTEIN-RELATED"/>
    <property type="match status" value="1"/>
</dbReference>
<organism evidence="8 9">
    <name type="scientific">Bifidobacterium phasiani</name>
    <dbReference type="NCBI Taxonomy" id="2834431"/>
    <lineage>
        <taxon>Bacteria</taxon>
        <taxon>Bacillati</taxon>
        <taxon>Actinomycetota</taxon>
        <taxon>Actinomycetes</taxon>
        <taxon>Bifidobacteriales</taxon>
        <taxon>Bifidobacteriaceae</taxon>
        <taxon>Bifidobacterium</taxon>
    </lineage>
</organism>
<evidence type="ECO:0000313" key="8">
    <source>
        <dbReference type="EMBL" id="MBW3083399.1"/>
    </source>
</evidence>
<dbReference type="PROSITE" id="PS50850">
    <property type="entry name" value="MFS"/>
    <property type="match status" value="2"/>
</dbReference>
<evidence type="ECO:0000256" key="5">
    <source>
        <dbReference type="ARBA" id="ARBA00023136"/>
    </source>
</evidence>
<comment type="subcellular location">
    <subcellularLocation>
        <location evidence="1">Cell membrane</location>
        <topology evidence="1">Multi-pass membrane protein</topology>
    </subcellularLocation>
</comment>
<dbReference type="Proteomes" id="UP000812844">
    <property type="component" value="Unassembled WGS sequence"/>
</dbReference>
<dbReference type="EMBL" id="JAHBBD010000021">
    <property type="protein sequence ID" value="MBW3083399.1"/>
    <property type="molecule type" value="Genomic_DNA"/>
</dbReference>
<feature type="transmembrane region" description="Helical" evidence="6">
    <location>
        <begin position="153"/>
        <end position="172"/>
    </location>
</feature>
<evidence type="ECO:0000259" key="7">
    <source>
        <dbReference type="PROSITE" id="PS50850"/>
    </source>
</evidence>
<keyword evidence="2" id="KW-1003">Cell membrane</keyword>
<feature type="transmembrane region" description="Helical" evidence="6">
    <location>
        <begin position="376"/>
        <end position="394"/>
    </location>
</feature>
<evidence type="ECO:0000313" key="9">
    <source>
        <dbReference type="Proteomes" id="UP000812844"/>
    </source>
</evidence>
<proteinExistence type="predicted"/>
<accession>A0ABS6WBF9</accession>
<feature type="transmembrane region" description="Helical" evidence="6">
    <location>
        <begin position="78"/>
        <end position="100"/>
    </location>
</feature>
<evidence type="ECO:0000256" key="3">
    <source>
        <dbReference type="ARBA" id="ARBA00022692"/>
    </source>
</evidence>
<dbReference type="PANTHER" id="PTHR23513:SF6">
    <property type="entry name" value="MAJOR FACILITATOR SUPERFAMILY ASSOCIATED DOMAIN-CONTAINING PROTEIN"/>
    <property type="match status" value="1"/>
</dbReference>
<feature type="domain" description="Major facilitator superfamily (MFS) profile" evidence="7">
    <location>
        <begin position="1"/>
        <end position="200"/>
    </location>
</feature>
<feature type="transmembrane region" description="Helical" evidence="6">
    <location>
        <begin position="290"/>
        <end position="307"/>
    </location>
</feature>
<comment type="caution">
    <text evidence="8">The sequence shown here is derived from an EMBL/GenBank/DDBJ whole genome shotgun (WGS) entry which is preliminary data.</text>
</comment>
<feature type="transmembrane region" description="Helical" evidence="6">
    <location>
        <begin position="106"/>
        <end position="132"/>
    </location>
</feature>
<feature type="transmembrane region" description="Helical" evidence="6">
    <location>
        <begin position="178"/>
        <end position="197"/>
    </location>
</feature>
<feature type="transmembrane region" description="Helical" evidence="6">
    <location>
        <begin position="257"/>
        <end position="278"/>
    </location>
</feature>
<evidence type="ECO:0000256" key="4">
    <source>
        <dbReference type="ARBA" id="ARBA00022989"/>
    </source>
</evidence>
<sequence length="408" mass="44607">MHTTTQVSWKIRTILFFISQSITLFGSTLVQMAIVWYVTLNTSSGVWVAAFSVCSYLPEFMISFLGGVWADRYHRKKLIIGADFIIAMVTLAMMLFMPYISNQTILLWALLIMSILRSLGAGIQTPAVNAVIPQLVPADQLMRFNGINATMQSIVRFAAPAAAGVILTIGTLRSTLSIDILTAVLGIGLLSCIFISYERKENEEAPVLTDLKTGISYAFSDKLIGRLLIIYGLFVFLCVPAGYLAGLLVSRVYGDTYGYLTMVELVGFAGMMVGGLLMSTWGGFKNRKTTLLLGLAIFGIMAILMGVSTNFIFYLILMTIYGVALTTVQTAITTLLQEKTDIAMQGRVFGLLGSMYSGCMPIGMAIFGPLADVIPLQWIMIASGIALIIIAMVMRCDCQFWSVPYTKN</sequence>
<keyword evidence="5 6" id="KW-0472">Membrane</keyword>
<feature type="domain" description="Major facilitator superfamily (MFS) profile" evidence="7">
    <location>
        <begin position="218"/>
        <end position="408"/>
    </location>
</feature>
<name>A0ABS6WBF9_9BIFI</name>
<evidence type="ECO:0000256" key="6">
    <source>
        <dbReference type="SAM" id="Phobius"/>
    </source>
</evidence>
<feature type="transmembrane region" description="Helical" evidence="6">
    <location>
        <begin position="313"/>
        <end position="336"/>
    </location>
</feature>